<dbReference type="Proteomes" id="UP000789702">
    <property type="component" value="Unassembled WGS sequence"/>
</dbReference>
<protein>
    <submittedName>
        <fullName evidence="1">10510_t:CDS:1</fullName>
    </submittedName>
</protein>
<feature type="non-terminal residue" evidence="1">
    <location>
        <position position="1"/>
    </location>
</feature>
<organism evidence="1 2">
    <name type="scientific">Dentiscutata heterogama</name>
    <dbReference type="NCBI Taxonomy" id="1316150"/>
    <lineage>
        <taxon>Eukaryota</taxon>
        <taxon>Fungi</taxon>
        <taxon>Fungi incertae sedis</taxon>
        <taxon>Mucoromycota</taxon>
        <taxon>Glomeromycotina</taxon>
        <taxon>Glomeromycetes</taxon>
        <taxon>Diversisporales</taxon>
        <taxon>Gigasporaceae</taxon>
        <taxon>Dentiscutata</taxon>
    </lineage>
</organism>
<sequence>SGVNVAERYAEKFTHNGVQYRVLFQNRVNPATLSILSTAETGCGEYWISPKGS</sequence>
<keyword evidence="2" id="KW-1185">Reference proteome</keyword>
<reference evidence="1" key="1">
    <citation type="submission" date="2021-06" db="EMBL/GenBank/DDBJ databases">
        <authorList>
            <person name="Kallberg Y."/>
            <person name="Tangrot J."/>
            <person name="Rosling A."/>
        </authorList>
    </citation>
    <scope>NUCLEOTIDE SEQUENCE</scope>
    <source>
        <strain evidence="1">IL203A</strain>
    </source>
</reference>
<gene>
    <name evidence="1" type="ORF">DHETER_LOCUS14970</name>
</gene>
<evidence type="ECO:0000313" key="2">
    <source>
        <dbReference type="Proteomes" id="UP000789702"/>
    </source>
</evidence>
<evidence type="ECO:0000313" key="1">
    <source>
        <dbReference type="EMBL" id="CAG8756294.1"/>
    </source>
</evidence>
<proteinExistence type="predicted"/>
<name>A0ACA9QL89_9GLOM</name>
<feature type="non-terminal residue" evidence="1">
    <location>
        <position position="53"/>
    </location>
</feature>
<accession>A0ACA9QL89</accession>
<dbReference type="EMBL" id="CAJVPU010048826">
    <property type="protein sequence ID" value="CAG8756294.1"/>
    <property type="molecule type" value="Genomic_DNA"/>
</dbReference>
<comment type="caution">
    <text evidence="1">The sequence shown here is derived from an EMBL/GenBank/DDBJ whole genome shotgun (WGS) entry which is preliminary data.</text>
</comment>